<name>A3VLK6_9RHOB</name>
<comment type="caution">
    <text evidence="1">The sequence shown here is derived from an EMBL/GenBank/DDBJ whole genome shotgun (WGS) entry which is preliminary data.</text>
</comment>
<dbReference type="HOGENOM" id="CLU_3026946_0_0_5"/>
<dbReference type="EMBL" id="AAMT01000023">
    <property type="protein sequence ID" value="EAQ10894.1"/>
    <property type="molecule type" value="Genomic_DNA"/>
</dbReference>
<gene>
    <name evidence="1" type="ORF">RB2654_22038</name>
</gene>
<accession>A3VLK6</accession>
<sequence length="55" mass="5989">MPQAAVLDGLSFDLFSSFQNGFRCSEIDVGRRWNAQALAVAVVVVMIDEVADCLI</sequence>
<evidence type="ECO:0000313" key="1">
    <source>
        <dbReference type="EMBL" id="EAQ10894.1"/>
    </source>
</evidence>
<keyword evidence="2" id="KW-1185">Reference proteome</keyword>
<dbReference type="Proteomes" id="UP000002931">
    <property type="component" value="Unassembled WGS sequence"/>
</dbReference>
<protein>
    <submittedName>
        <fullName evidence="1">Uncharacterized protein</fullName>
    </submittedName>
</protein>
<organism evidence="1 2">
    <name type="scientific">Maritimibacter alkaliphilus HTCC2654</name>
    <dbReference type="NCBI Taxonomy" id="314271"/>
    <lineage>
        <taxon>Bacteria</taxon>
        <taxon>Pseudomonadati</taxon>
        <taxon>Pseudomonadota</taxon>
        <taxon>Alphaproteobacteria</taxon>
        <taxon>Rhodobacterales</taxon>
        <taxon>Roseobacteraceae</taxon>
        <taxon>Maritimibacter</taxon>
    </lineage>
</organism>
<reference evidence="1 2" key="1">
    <citation type="journal article" date="2010" name="J. Bacteriol.">
        <title>Genome sequences of Pelagibaca bermudensis HTCC2601T and Maritimibacter alkaliphilus HTCC2654T, the type strains of two marine Roseobacter genera.</title>
        <authorList>
            <person name="Thrash J.C."/>
            <person name="Cho J.C."/>
            <person name="Ferriera S."/>
            <person name="Johnson J."/>
            <person name="Vergin K.L."/>
            <person name="Giovannoni S.J."/>
        </authorList>
    </citation>
    <scope>NUCLEOTIDE SEQUENCE [LARGE SCALE GENOMIC DNA]</scope>
    <source>
        <strain evidence="1 2">HTCC2654</strain>
    </source>
</reference>
<proteinExistence type="predicted"/>
<evidence type="ECO:0000313" key="2">
    <source>
        <dbReference type="Proteomes" id="UP000002931"/>
    </source>
</evidence>
<dbReference type="AlphaFoldDB" id="A3VLK6"/>